<dbReference type="PROSITE" id="PS50088">
    <property type="entry name" value="ANK_REPEAT"/>
    <property type="match status" value="2"/>
</dbReference>
<protein>
    <submittedName>
        <fullName evidence="4">Uncharacterized protein</fullName>
    </submittedName>
</protein>
<dbReference type="Gene3D" id="1.25.40.20">
    <property type="entry name" value="Ankyrin repeat-containing domain"/>
    <property type="match status" value="1"/>
</dbReference>
<dbReference type="Pfam" id="PF00023">
    <property type="entry name" value="Ank"/>
    <property type="match status" value="1"/>
</dbReference>
<evidence type="ECO:0000256" key="2">
    <source>
        <dbReference type="ARBA" id="ARBA00023043"/>
    </source>
</evidence>
<comment type="caution">
    <text evidence="4">The sequence shown here is derived from an EMBL/GenBank/DDBJ whole genome shotgun (WGS) entry which is preliminary data.</text>
</comment>
<name>A0A9X8DLQ2_APHAT</name>
<gene>
    <name evidence="4" type="ORF">DYB28_014448</name>
</gene>
<feature type="repeat" description="ANK" evidence="3">
    <location>
        <begin position="4"/>
        <end position="36"/>
    </location>
</feature>
<dbReference type="SUPFAM" id="SSF48403">
    <property type="entry name" value="Ankyrin repeat"/>
    <property type="match status" value="1"/>
</dbReference>
<dbReference type="GO" id="GO:0005634">
    <property type="term" value="C:nucleus"/>
    <property type="evidence" value="ECO:0007669"/>
    <property type="project" value="TreeGrafter"/>
</dbReference>
<organism evidence="4 5">
    <name type="scientific">Aphanomyces astaci</name>
    <name type="common">Crayfish plague agent</name>
    <dbReference type="NCBI Taxonomy" id="112090"/>
    <lineage>
        <taxon>Eukaryota</taxon>
        <taxon>Sar</taxon>
        <taxon>Stramenopiles</taxon>
        <taxon>Oomycota</taxon>
        <taxon>Saprolegniomycetes</taxon>
        <taxon>Saprolegniales</taxon>
        <taxon>Verrucalvaceae</taxon>
        <taxon>Aphanomyces</taxon>
    </lineage>
</organism>
<dbReference type="AlphaFoldDB" id="A0A9X8DLQ2"/>
<dbReference type="InterPro" id="IPR050776">
    <property type="entry name" value="Ank_Repeat/CDKN_Inhibitor"/>
</dbReference>
<sequence length="195" mass="21252">MLQDSHSPLLYAVLHNHLEICHLLIQRGVQDNVTTVEKRVSALMVAAKLGFTDLMLMLVDAGALVEARNANKRTALMDAAARGSVAMVTCLLDGGAHINLQDQDGDTAVAKADRYDRREIVQWLVGHGAIAKQCKARPTLFKSAVTKIPSKSVSIFTGLQAKNKKHVPRIEPISRHSIKPIELRALCTVDEAISS</sequence>
<reference evidence="4 5" key="1">
    <citation type="journal article" date="2018" name="J. Invertebr. Pathol.">
        <title>New genotyping method for the causative agent of crayfish plague (Aphanomyces astaci) based on whole genome data.</title>
        <authorList>
            <person name="Minardi D."/>
            <person name="Studholme D.J."/>
            <person name="van der Giezen M."/>
            <person name="Pretto T."/>
            <person name="Oidtmann B."/>
        </authorList>
    </citation>
    <scope>NUCLEOTIDE SEQUENCE [LARGE SCALE GENOMIC DNA]</scope>
    <source>
        <strain evidence="4 5">KB13</strain>
    </source>
</reference>
<dbReference type="InterPro" id="IPR002110">
    <property type="entry name" value="Ankyrin_rpt"/>
</dbReference>
<dbReference type="Pfam" id="PF12796">
    <property type="entry name" value="Ank_2"/>
    <property type="match status" value="1"/>
</dbReference>
<dbReference type="PANTHER" id="PTHR24201:SF16">
    <property type="entry name" value="ANKYRIN-1-LIKE-RELATED"/>
    <property type="match status" value="1"/>
</dbReference>
<proteinExistence type="predicted"/>
<keyword evidence="2 3" id="KW-0040">ANK repeat</keyword>
<accession>A0A9X8DLQ2</accession>
<keyword evidence="1" id="KW-0677">Repeat</keyword>
<feature type="repeat" description="ANK" evidence="3">
    <location>
        <begin position="71"/>
        <end position="103"/>
    </location>
</feature>
<evidence type="ECO:0000313" key="5">
    <source>
        <dbReference type="Proteomes" id="UP000275652"/>
    </source>
</evidence>
<dbReference type="Proteomes" id="UP000275652">
    <property type="component" value="Unassembled WGS sequence"/>
</dbReference>
<dbReference type="InterPro" id="IPR036770">
    <property type="entry name" value="Ankyrin_rpt-contain_sf"/>
</dbReference>
<evidence type="ECO:0000256" key="1">
    <source>
        <dbReference type="ARBA" id="ARBA00022737"/>
    </source>
</evidence>
<evidence type="ECO:0000256" key="3">
    <source>
        <dbReference type="PROSITE-ProRule" id="PRU00023"/>
    </source>
</evidence>
<dbReference type="PANTHER" id="PTHR24201">
    <property type="entry name" value="ANK_REP_REGION DOMAIN-CONTAINING PROTEIN"/>
    <property type="match status" value="1"/>
</dbReference>
<dbReference type="PROSITE" id="PS50297">
    <property type="entry name" value="ANK_REP_REGION"/>
    <property type="match status" value="1"/>
</dbReference>
<dbReference type="EMBL" id="QUTI01048280">
    <property type="protein sequence ID" value="RLN99638.1"/>
    <property type="molecule type" value="Genomic_DNA"/>
</dbReference>
<evidence type="ECO:0000313" key="4">
    <source>
        <dbReference type="EMBL" id="RLN99638.1"/>
    </source>
</evidence>
<dbReference type="SMART" id="SM00248">
    <property type="entry name" value="ANK"/>
    <property type="match status" value="4"/>
</dbReference>